<keyword evidence="9" id="KW-0229">DNA integration</keyword>
<feature type="domain" description="Tyr recombinase" evidence="15">
    <location>
        <begin position="155"/>
        <end position="326"/>
    </location>
</feature>
<dbReference type="Pfam" id="PF13495">
    <property type="entry name" value="Phage_int_SAM_4"/>
    <property type="match status" value="1"/>
</dbReference>
<dbReference type="GO" id="GO:0003677">
    <property type="term" value="F:DNA binding"/>
    <property type="evidence" value="ECO:0007669"/>
    <property type="project" value="UniProtKB-UniRule"/>
</dbReference>
<dbReference type="PANTHER" id="PTHR30349">
    <property type="entry name" value="PHAGE INTEGRASE-RELATED"/>
    <property type="match status" value="1"/>
</dbReference>
<keyword evidence="7" id="KW-0378">Hydrolase</keyword>
<evidence type="ECO:0000259" key="15">
    <source>
        <dbReference type="PROSITE" id="PS51898"/>
    </source>
</evidence>
<evidence type="ECO:0000256" key="2">
    <source>
        <dbReference type="ARBA" id="ARBA00008857"/>
    </source>
</evidence>
<dbReference type="Gene3D" id="1.10.150.130">
    <property type="match status" value="1"/>
</dbReference>
<dbReference type="InterPro" id="IPR002104">
    <property type="entry name" value="Integrase_catalytic"/>
</dbReference>
<proteinExistence type="inferred from homology"/>
<dbReference type="GO" id="GO:0015074">
    <property type="term" value="P:DNA integration"/>
    <property type="evidence" value="ECO:0007669"/>
    <property type="project" value="UniProtKB-KW"/>
</dbReference>
<evidence type="ECO:0000256" key="6">
    <source>
        <dbReference type="ARBA" id="ARBA00022679"/>
    </source>
</evidence>
<dbReference type="InterPro" id="IPR050090">
    <property type="entry name" value="Tyrosine_recombinase_XerCD"/>
</dbReference>
<dbReference type="GO" id="GO:0051301">
    <property type="term" value="P:cell division"/>
    <property type="evidence" value="ECO:0007669"/>
    <property type="project" value="UniProtKB-KW"/>
</dbReference>
<dbReference type="GO" id="GO:0044826">
    <property type="term" value="P:viral genome integration into host DNA"/>
    <property type="evidence" value="ECO:0007669"/>
    <property type="project" value="UniProtKB-KW"/>
</dbReference>
<evidence type="ECO:0000256" key="9">
    <source>
        <dbReference type="ARBA" id="ARBA00022908"/>
    </source>
</evidence>
<dbReference type="PROSITE" id="PS51900">
    <property type="entry name" value="CB"/>
    <property type="match status" value="1"/>
</dbReference>
<dbReference type="SUPFAM" id="SSF56349">
    <property type="entry name" value="DNA breaking-rejoining enzymes"/>
    <property type="match status" value="1"/>
</dbReference>
<dbReference type="PROSITE" id="PS51898">
    <property type="entry name" value="TYR_RECOMBINASE"/>
    <property type="match status" value="1"/>
</dbReference>
<comment type="subcellular location">
    <subcellularLocation>
        <location evidence="1">Cytoplasm</location>
    </subcellularLocation>
</comment>
<sequence length="330" mass="38128">MDARIEILENVLHAMSGIIPDAAVNRLETALCAELEKYEVQERVTDVTVRDSTAEGLLRKFLATKRIEGKSESTIEYYRQQLTMFVQNIGKLLPEISTFDLRFYLSAYKETRKVKNRTLDNIRKCLSTFFTWLTDEEFIQRNPCRGLKSIKYRKVMKKAFSQEELERLKSACENYRDLALVGFLYSTGCRVSEAISINRESIDFERRELNVVGKGDKERTVYLTEVSVMYLRLYLSNREDENPALFIGKGGRRLSKNGVETALKRIGIKAGVENVHPHRFRRTLATSMIDRGATLQDVQVILGHEDIRTTQVYVYTNQRNVKNAHEKYAA</sequence>
<evidence type="ECO:0000256" key="8">
    <source>
        <dbReference type="ARBA" id="ARBA00022829"/>
    </source>
</evidence>
<dbReference type="Gene3D" id="1.10.443.10">
    <property type="entry name" value="Intergrase catalytic core"/>
    <property type="match status" value="1"/>
</dbReference>
<keyword evidence="11" id="KW-0233">DNA recombination</keyword>
<protein>
    <recommendedName>
        <fullName evidence="3">Integrase</fullName>
    </recommendedName>
</protein>
<accession>A0A8S5PR23</accession>
<keyword evidence="8" id="KW-0159">Chromosome partition</keyword>
<dbReference type="InterPro" id="IPR010998">
    <property type="entry name" value="Integrase_recombinase_N"/>
</dbReference>
<dbReference type="EMBL" id="BK015480">
    <property type="protein sequence ID" value="DAE08939.1"/>
    <property type="molecule type" value="Genomic_DNA"/>
</dbReference>
<dbReference type="NCBIfam" id="NF040815">
    <property type="entry name" value="recomb_XerA_Arch"/>
    <property type="match status" value="1"/>
</dbReference>
<keyword evidence="6" id="KW-0808">Transferase</keyword>
<evidence type="ECO:0000313" key="17">
    <source>
        <dbReference type="EMBL" id="DAE08939.1"/>
    </source>
</evidence>
<dbReference type="InterPro" id="IPR044068">
    <property type="entry name" value="CB"/>
</dbReference>
<keyword evidence="12" id="KW-1160">Virus entry into host cell</keyword>
<comment type="similarity">
    <text evidence="2">Belongs to the 'phage' integrase family.</text>
</comment>
<dbReference type="InterPro" id="IPR004107">
    <property type="entry name" value="Integrase_SAM-like_N"/>
</dbReference>
<dbReference type="GO" id="GO:0007059">
    <property type="term" value="P:chromosome segregation"/>
    <property type="evidence" value="ECO:0007669"/>
    <property type="project" value="UniProtKB-KW"/>
</dbReference>
<feature type="domain" description="Core-binding (CB)" evidence="16">
    <location>
        <begin position="52"/>
        <end position="134"/>
    </location>
</feature>
<evidence type="ECO:0000256" key="13">
    <source>
        <dbReference type="ARBA" id="ARBA00023306"/>
    </source>
</evidence>
<keyword evidence="12" id="KW-1179">Viral genome integration</keyword>
<evidence type="ECO:0000256" key="14">
    <source>
        <dbReference type="PROSITE-ProRule" id="PRU01248"/>
    </source>
</evidence>
<organism evidence="17">
    <name type="scientific">Siphoviridae sp. ctTrD1</name>
    <dbReference type="NCBI Taxonomy" id="2825524"/>
    <lineage>
        <taxon>Viruses</taxon>
        <taxon>Duplodnaviria</taxon>
        <taxon>Heunggongvirae</taxon>
        <taxon>Uroviricota</taxon>
        <taxon>Caudoviricetes</taxon>
    </lineage>
</organism>
<evidence type="ECO:0000256" key="1">
    <source>
        <dbReference type="ARBA" id="ARBA00004496"/>
    </source>
</evidence>
<name>A0A8S5PR23_9CAUD</name>
<dbReference type="GO" id="GO:0075713">
    <property type="term" value="P:establishment of integrated proviral latency"/>
    <property type="evidence" value="ECO:0007669"/>
    <property type="project" value="UniProtKB-KW"/>
</dbReference>
<dbReference type="PANTHER" id="PTHR30349:SF77">
    <property type="entry name" value="TYROSINE RECOMBINASE XERC"/>
    <property type="match status" value="1"/>
</dbReference>
<evidence type="ECO:0000256" key="12">
    <source>
        <dbReference type="ARBA" id="ARBA00023195"/>
    </source>
</evidence>
<evidence type="ECO:0000256" key="7">
    <source>
        <dbReference type="ARBA" id="ARBA00022801"/>
    </source>
</evidence>
<dbReference type="GO" id="GO:0006310">
    <property type="term" value="P:DNA recombination"/>
    <property type="evidence" value="ECO:0007669"/>
    <property type="project" value="UniProtKB-KW"/>
</dbReference>
<keyword evidence="4" id="KW-0963">Cytoplasm</keyword>
<evidence type="ECO:0000256" key="11">
    <source>
        <dbReference type="ARBA" id="ARBA00023172"/>
    </source>
</evidence>
<keyword evidence="13" id="KW-0131">Cell cycle</keyword>
<reference evidence="17" key="1">
    <citation type="journal article" date="2021" name="Proc. Natl. Acad. Sci. U.S.A.">
        <title>A Catalog of Tens of Thousands of Viruses from Human Metagenomes Reveals Hidden Associations with Chronic Diseases.</title>
        <authorList>
            <person name="Tisza M.J."/>
            <person name="Buck C.B."/>
        </authorList>
    </citation>
    <scope>NUCLEOTIDE SEQUENCE</scope>
    <source>
        <strain evidence="17">CtTrD1</strain>
    </source>
</reference>
<dbReference type="Pfam" id="PF00589">
    <property type="entry name" value="Phage_integrase"/>
    <property type="match status" value="1"/>
</dbReference>
<dbReference type="GO" id="GO:0016740">
    <property type="term" value="F:transferase activity"/>
    <property type="evidence" value="ECO:0007669"/>
    <property type="project" value="UniProtKB-KW"/>
</dbReference>
<keyword evidence="10 14" id="KW-0238">DNA-binding</keyword>
<keyword evidence="5" id="KW-0132">Cell division</keyword>
<dbReference type="GO" id="GO:0016787">
    <property type="term" value="F:hydrolase activity"/>
    <property type="evidence" value="ECO:0007669"/>
    <property type="project" value="UniProtKB-KW"/>
</dbReference>
<evidence type="ECO:0000256" key="3">
    <source>
        <dbReference type="ARBA" id="ARBA00016082"/>
    </source>
</evidence>
<dbReference type="InterPro" id="IPR011010">
    <property type="entry name" value="DNA_brk_join_enz"/>
</dbReference>
<dbReference type="InterPro" id="IPR013762">
    <property type="entry name" value="Integrase-like_cat_sf"/>
</dbReference>
<evidence type="ECO:0000259" key="16">
    <source>
        <dbReference type="PROSITE" id="PS51900"/>
    </source>
</evidence>
<evidence type="ECO:0000256" key="10">
    <source>
        <dbReference type="ARBA" id="ARBA00023125"/>
    </source>
</evidence>
<evidence type="ECO:0000256" key="4">
    <source>
        <dbReference type="ARBA" id="ARBA00022490"/>
    </source>
</evidence>
<evidence type="ECO:0000256" key="5">
    <source>
        <dbReference type="ARBA" id="ARBA00022618"/>
    </source>
</evidence>